<keyword evidence="1" id="KW-0539">Nucleus</keyword>
<feature type="region of interest" description="Disordered" evidence="2">
    <location>
        <begin position="341"/>
        <end position="367"/>
    </location>
</feature>
<dbReference type="InterPro" id="IPR007219">
    <property type="entry name" value="XnlR_reg_dom"/>
</dbReference>
<organism evidence="4 5">
    <name type="scientific">Penicillium nalgiovense</name>
    <dbReference type="NCBI Taxonomy" id="60175"/>
    <lineage>
        <taxon>Eukaryota</taxon>
        <taxon>Fungi</taxon>
        <taxon>Dikarya</taxon>
        <taxon>Ascomycota</taxon>
        <taxon>Pezizomycotina</taxon>
        <taxon>Eurotiomycetes</taxon>
        <taxon>Eurotiomycetidae</taxon>
        <taxon>Eurotiales</taxon>
        <taxon>Aspergillaceae</taxon>
        <taxon>Penicillium</taxon>
    </lineage>
</organism>
<dbReference type="SUPFAM" id="SSF56112">
    <property type="entry name" value="Protein kinase-like (PK-like)"/>
    <property type="match status" value="1"/>
</dbReference>
<reference evidence="5" key="1">
    <citation type="journal article" date="2017" name="Nat. Microbiol.">
        <title>Global analysis of biosynthetic gene clusters reveals vast potential of secondary metabolite production in Penicillium species.</title>
        <authorList>
            <person name="Nielsen J.C."/>
            <person name="Grijseels S."/>
            <person name="Prigent S."/>
            <person name="Ji B."/>
            <person name="Dainat J."/>
            <person name="Nielsen K.F."/>
            <person name="Frisvad J.C."/>
            <person name="Workman M."/>
            <person name="Nielsen J."/>
        </authorList>
    </citation>
    <scope>NUCLEOTIDE SEQUENCE [LARGE SCALE GENOMIC DNA]</scope>
    <source>
        <strain evidence="5">IBT 13039</strain>
    </source>
</reference>
<sequence>MANERIYCTTSYLLAFRLRIGKKLFGAVGPHGVRVSPSRMIKGPCATPELAALKYVAEHTSIPIPKVFNAHYYDDGLYIEMEYVRGMSLEAAWYRGHLSQDQNKDIITEVAGYISQLRKLEPPRAGIVASASLDEALDHRVGSCTFGPFTSHKWFHSYLRANVPIGDCNEVFGPEVTECHSRHYRSCFTHADIAPRNIMVDNGKVAAIVDWEFGGWYPEYWEYIKAHYGQTDQPEWQIESFHKQVQDYESMLIDIGNLVDSQSAKRIRDLLQKYNADSDYGSNSTPDASQDQNGSKRSPSPSSVGSLEAVDRVEEDLNLTESSRATGYMGKSSEITWMGRVQEETEQRSRGQSPKATSENRTSDKVAPSTINYHIDDIGVDAPGPVQMYWVPPRQVADHLFETYLRAVHPQFPIINRTLFSTQYRDFFDDRSYAGDKWLAILNMIFAIAAEYLHNSDGAQRGDIKDHLFYLTRARMLSMGGDSLFEHPDLQQVQIEGLIAFHMLSTNQVNRAWKISALAIRSATSLGINLKSSCHKMLGVSKEIGCRIWWCLYTVEHTLGSMTGRATSISTNMYTTQLPLPFDEEHLSEPTATTLLGDLDKRDKRVDMAMTSPQIRHPDLQRSEDTLAARSWLQSLPVSPGLYFLYYCDLAVVNQEILDHVYSPESATVSWEDIKSRASRLKTIVDAWVTSLPPGLDFTSVEDENQQSCWAKTNLAFHYYNTRIMLGRPSLCRHSGADREKSVDQRGFSHDMAAMTLESAMQMLDLLPDEPNMGHLCRFCPWWCFLHYIMKTATVIILELSFHCVHMPDRESDLIESAKKSVRWLHMMSMHCIASHRAWQLCENAVRRLVSSMGYDDSDIPPPPNKQRDDQFADNVGTAQVLSYNGQGQSSIRPHESHAMDHSNNNFDLTGSLAFGFLAAPSSQDHAAGDAHFPYDPISEEFLRYFFPSLDGGENPSGEKNTF</sequence>
<dbReference type="CDD" id="cd12148">
    <property type="entry name" value="fungal_TF_MHR"/>
    <property type="match status" value="1"/>
</dbReference>
<dbReference type="PANTHER" id="PTHR47654">
    <property type="entry name" value="ZN(II)2CYS6 TRANSCRIPTION FACTOR (EUROFUNG)-RELATED"/>
    <property type="match status" value="1"/>
</dbReference>
<gene>
    <name evidence="4" type="ORF">PENNAL_c0005G11379</name>
</gene>
<feature type="compositionally biased region" description="Polar residues" evidence="2">
    <location>
        <begin position="280"/>
        <end position="293"/>
    </location>
</feature>
<dbReference type="Pfam" id="PF01636">
    <property type="entry name" value="APH"/>
    <property type="match status" value="1"/>
</dbReference>
<feature type="compositionally biased region" description="Polar residues" evidence="2">
    <location>
        <begin position="350"/>
        <end position="360"/>
    </location>
</feature>
<dbReference type="CDD" id="cd05120">
    <property type="entry name" value="APH_ChoK_like"/>
    <property type="match status" value="1"/>
</dbReference>
<keyword evidence="5" id="KW-1185">Reference proteome</keyword>
<proteinExistence type="predicted"/>
<evidence type="ECO:0000256" key="1">
    <source>
        <dbReference type="ARBA" id="ARBA00023242"/>
    </source>
</evidence>
<dbReference type="SMART" id="SM00906">
    <property type="entry name" value="Fungal_trans"/>
    <property type="match status" value="1"/>
</dbReference>
<evidence type="ECO:0000313" key="4">
    <source>
        <dbReference type="EMBL" id="OQE93486.1"/>
    </source>
</evidence>
<dbReference type="GO" id="GO:0008270">
    <property type="term" value="F:zinc ion binding"/>
    <property type="evidence" value="ECO:0007669"/>
    <property type="project" value="InterPro"/>
</dbReference>
<dbReference type="InterPro" id="IPR002575">
    <property type="entry name" value="Aminoglycoside_PTrfase"/>
</dbReference>
<dbReference type="GO" id="GO:0003677">
    <property type="term" value="F:DNA binding"/>
    <property type="evidence" value="ECO:0007669"/>
    <property type="project" value="InterPro"/>
</dbReference>
<accession>A0A1V6Z1C4</accession>
<feature type="compositionally biased region" description="Low complexity" evidence="2">
    <location>
        <begin position="295"/>
        <end position="306"/>
    </location>
</feature>
<dbReference type="AlphaFoldDB" id="A0A1V6Z1C4"/>
<evidence type="ECO:0000259" key="3">
    <source>
        <dbReference type="SMART" id="SM00906"/>
    </source>
</evidence>
<evidence type="ECO:0000313" key="5">
    <source>
        <dbReference type="Proteomes" id="UP000191691"/>
    </source>
</evidence>
<comment type="caution">
    <text evidence="4">The sequence shown here is derived from an EMBL/GenBank/DDBJ whole genome shotgun (WGS) entry which is preliminary data.</text>
</comment>
<protein>
    <recommendedName>
        <fullName evidence="3">Xylanolytic transcriptional activator regulatory domain-containing protein</fullName>
    </recommendedName>
</protein>
<dbReference type="InterPro" id="IPR053230">
    <property type="entry name" value="Trans_reg_galc"/>
</dbReference>
<dbReference type="OMA" id="STINYHI"/>
<dbReference type="InterPro" id="IPR011009">
    <property type="entry name" value="Kinase-like_dom_sf"/>
</dbReference>
<name>A0A1V6Z1C4_PENNA</name>
<dbReference type="Proteomes" id="UP000191691">
    <property type="component" value="Unassembled WGS sequence"/>
</dbReference>
<feature type="region of interest" description="Disordered" evidence="2">
    <location>
        <begin position="276"/>
        <end position="325"/>
    </location>
</feature>
<feature type="domain" description="Xylanolytic transcriptional activator regulatory" evidence="3">
    <location>
        <begin position="512"/>
        <end position="585"/>
    </location>
</feature>
<dbReference type="Gene3D" id="3.90.1200.10">
    <property type="match status" value="1"/>
</dbReference>
<evidence type="ECO:0000256" key="2">
    <source>
        <dbReference type="SAM" id="MobiDB-lite"/>
    </source>
</evidence>
<dbReference type="Pfam" id="PF04082">
    <property type="entry name" value="Fungal_trans"/>
    <property type="match status" value="1"/>
</dbReference>
<dbReference type="EMBL" id="MOOB01000005">
    <property type="protein sequence ID" value="OQE93486.1"/>
    <property type="molecule type" value="Genomic_DNA"/>
</dbReference>
<dbReference type="GO" id="GO:0006351">
    <property type="term" value="P:DNA-templated transcription"/>
    <property type="evidence" value="ECO:0007669"/>
    <property type="project" value="InterPro"/>
</dbReference>
<dbReference type="PANTHER" id="PTHR47654:SF3">
    <property type="entry name" value="ZN(II)2CYS6 TRANSCRIPTION FACTOR (EUROFUNG)"/>
    <property type="match status" value="1"/>
</dbReference>